<dbReference type="AlphaFoldDB" id="A0A096LRA2"/>
<evidence type="ECO:0000256" key="3">
    <source>
        <dbReference type="ARBA" id="ARBA00017206"/>
    </source>
</evidence>
<evidence type="ECO:0000256" key="2">
    <source>
        <dbReference type="ARBA" id="ARBA00007700"/>
    </source>
</evidence>
<reference evidence="10" key="3">
    <citation type="submission" date="2025-09" db="UniProtKB">
        <authorList>
            <consortium name="Ensembl"/>
        </authorList>
    </citation>
    <scope>IDENTIFICATION</scope>
</reference>
<feature type="region of interest" description="Disordered" evidence="8">
    <location>
        <begin position="27"/>
        <end position="56"/>
    </location>
</feature>
<dbReference type="GO" id="GO:0005815">
    <property type="term" value="C:microtubule organizing center"/>
    <property type="evidence" value="ECO:0007669"/>
    <property type="project" value="TreeGrafter"/>
</dbReference>
<evidence type="ECO:0000256" key="4">
    <source>
        <dbReference type="ARBA" id="ARBA00022490"/>
    </source>
</evidence>
<protein>
    <recommendedName>
        <fullName evidence="3">Intraflagellar transport protein 46 homolog</fullName>
    </recommendedName>
</protein>
<feature type="compositionally biased region" description="Basic and acidic residues" evidence="8">
    <location>
        <begin position="87"/>
        <end position="96"/>
    </location>
</feature>
<comment type="similarity">
    <text evidence="2">Belongs to the IFT46 family.</text>
</comment>
<keyword evidence="4" id="KW-0963">Cytoplasm</keyword>
<evidence type="ECO:0000256" key="1">
    <source>
        <dbReference type="ARBA" id="ARBA00004120"/>
    </source>
</evidence>
<dbReference type="Proteomes" id="UP000028760">
    <property type="component" value="Unassembled WGS sequence"/>
</dbReference>
<feature type="region of interest" description="Disordered" evidence="8">
    <location>
        <begin position="81"/>
        <end position="137"/>
    </location>
</feature>
<dbReference type="PANTHER" id="PTHR13376:SF0">
    <property type="entry name" value="INTRAFLAGELLAR TRANSPORT PROTEIN 46 HOMOLOG"/>
    <property type="match status" value="1"/>
</dbReference>
<dbReference type="OMA" id="QYIRRYT"/>
<dbReference type="Pfam" id="PF12317">
    <property type="entry name" value="IFT46_B_C"/>
    <property type="match status" value="1"/>
</dbReference>
<evidence type="ECO:0000256" key="5">
    <source>
        <dbReference type="ARBA" id="ARBA00023069"/>
    </source>
</evidence>
<reference evidence="11" key="1">
    <citation type="submission" date="2013-10" db="EMBL/GenBank/DDBJ databases">
        <authorList>
            <person name="Schartl M."/>
            <person name="Warren W."/>
        </authorList>
    </citation>
    <scope>NUCLEOTIDE SEQUENCE [LARGE SCALE GENOMIC DNA]</scope>
    <source>
        <strain evidence="11">female</strain>
    </source>
</reference>
<name>A0A096LRA2_POEFO</name>
<keyword evidence="6" id="KW-0206">Cytoskeleton</keyword>
<evidence type="ECO:0000313" key="10">
    <source>
        <dbReference type="Ensembl" id="ENSPFOP00000021693.1"/>
    </source>
</evidence>
<dbReference type="GO" id="GO:0060271">
    <property type="term" value="P:cilium assembly"/>
    <property type="evidence" value="ECO:0007669"/>
    <property type="project" value="TreeGrafter"/>
</dbReference>
<organism evidence="10 11">
    <name type="scientific">Poecilia formosa</name>
    <name type="common">Amazon molly</name>
    <name type="synonym">Limia formosa</name>
    <dbReference type="NCBI Taxonomy" id="48698"/>
    <lineage>
        <taxon>Eukaryota</taxon>
        <taxon>Metazoa</taxon>
        <taxon>Chordata</taxon>
        <taxon>Craniata</taxon>
        <taxon>Vertebrata</taxon>
        <taxon>Euteleostomi</taxon>
        <taxon>Actinopterygii</taxon>
        <taxon>Neopterygii</taxon>
        <taxon>Teleostei</taxon>
        <taxon>Neoteleostei</taxon>
        <taxon>Acanthomorphata</taxon>
        <taxon>Ovalentaria</taxon>
        <taxon>Atherinomorphae</taxon>
        <taxon>Cyprinodontiformes</taxon>
        <taxon>Poeciliidae</taxon>
        <taxon>Poeciliinae</taxon>
        <taxon>Poecilia</taxon>
    </lineage>
</organism>
<evidence type="ECO:0000256" key="7">
    <source>
        <dbReference type="ARBA" id="ARBA00023273"/>
    </source>
</evidence>
<proteinExistence type="inferred from homology"/>
<keyword evidence="7" id="KW-0966">Cell projection</keyword>
<evidence type="ECO:0000256" key="6">
    <source>
        <dbReference type="ARBA" id="ARBA00023212"/>
    </source>
</evidence>
<accession>A0A096LRA2</accession>
<dbReference type="GO" id="GO:0031514">
    <property type="term" value="C:motile cilium"/>
    <property type="evidence" value="ECO:0007669"/>
    <property type="project" value="TreeGrafter"/>
</dbReference>
<dbReference type="GO" id="GO:0030992">
    <property type="term" value="C:intraciliary transport particle B"/>
    <property type="evidence" value="ECO:0007669"/>
    <property type="project" value="TreeGrafter"/>
</dbReference>
<comment type="subcellular location">
    <subcellularLocation>
        <location evidence="1">Cytoplasm</location>
        <location evidence="1">Cytoskeleton</location>
        <location evidence="1">Cilium basal body</location>
    </subcellularLocation>
</comment>
<dbReference type="GeneTree" id="ENSGT00390000005544"/>
<keyword evidence="5" id="KW-0969">Cilium</keyword>
<evidence type="ECO:0000256" key="9">
    <source>
        <dbReference type="SAM" id="SignalP"/>
    </source>
</evidence>
<dbReference type="EMBL" id="AYCK01012319">
    <property type="status" value="NOT_ANNOTATED_CDS"/>
    <property type="molecule type" value="Genomic_DNA"/>
</dbReference>
<evidence type="ECO:0000256" key="8">
    <source>
        <dbReference type="SAM" id="MobiDB-lite"/>
    </source>
</evidence>
<feature type="compositionally biased region" description="Acidic residues" evidence="8">
    <location>
        <begin position="44"/>
        <end position="53"/>
    </location>
</feature>
<sequence length="347" mass="38633">LASLARAKALLVLLGLVSVHQLCPMERTDRGKDPQLLRNQPYDESLDVEDGEEVPSVYSPTPRVILKTEWSSKKVLGIMSTSSSRSQLDEEHRPVRAIEPAGLKPGPGLTDEDESDEDDDDDEPTETLDGVYDPADYSNLPVTTEIRELFQYITRYSPQNQELDLCLKPFIPDFIPAVGDIDAFLKVPRPDGKPDNLGLLVLDEPSVKQSDPTVLSLFLSEETKQHGTTELKKVASVAGPRTNPRAVDSWVDSISALHRSKPPASVRYSRTMPDLDSLMQEWPPEVEELLGALQLPPARLACSLPQYADLVCSLLDIPVHGTRVQSLHLLFCLYLEFRDSQHFTSRV</sequence>
<feature type="compositionally biased region" description="Acidic residues" evidence="8">
    <location>
        <begin position="110"/>
        <end position="126"/>
    </location>
</feature>
<dbReference type="PANTHER" id="PTHR13376">
    <property type="entry name" value="INTRAFLAGELLAR TRANSPORT PROTEIN 46 HOMOLOG"/>
    <property type="match status" value="1"/>
</dbReference>
<dbReference type="Ensembl" id="ENSPFOT00000030464.1">
    <property type="protein sequence ID" value="ENSPFOP00000021693.1"/>
    <property type="gene ID" value="ENSPFOG00000001416.2"/>
</dbReference>
<feature type="chain" id="PRO_5001919391" description="Intraflagellar transport protein 46 homolog" evidence="9">
    <location>
        <begin position="22"/>
        <end position="347"/>
    </location>
</feature>
<dbReference type="GO" id="GO:0042073">
    <property type="term" value="P:intraciliary transport"/>
    <property type="evidence" value="ECO:0007669"/>
    <property type="project" value="InterPro"/>
</dbReference>
<keyword evidence="9" id="KW-0732">Signal</keyword>
<keyword evidence="11" id="KW-1185">Reference proteome</keyword>
<dbReference type="InterPro" id="IPR022088">
    <property type="entry name" value="Intraflagellar_transp_cmplxB"/>
</dbReference>
<feature type="signal peptide" evidence="9">
    <location>
        <begin position="1"/>
        <end position="21"/>
    </location>
</feature>
<evidence type="ECO:0000313" key="11">
    <source>
        <dbReference type="Proteomes" id="UP000028760"/>
    </source>
</evidence>
<reference evidence="10" key="2">
    <citation type="submission" date="2025-08" db="UniProtKB">
        <authorList>
            <consortium name="Ensembl"/>
        </authorList>
    </citation>
    <scope>IDENTIFICATION</scope>
</reference>